<keyword evidence="4" id="KW-1185">Reference proteome</keyword>
<dbReference type="Proteomes" id="UP001523003">
    <property type="component" value="Unassembled WGS sequence"/>
</dbReference>
<proteinExistence type="predicted"/>
<feature type="coiled-coil region" evidence="1">
    <location>
        <begin position="58"/>
        <end position="85"/>
    </location>
</feature>
<evidence type="ECO:0000256" key="1">
    <source>
        <dbReference type="SAM" id="Coils"/>
    </source>
</evidence>
<sequence length="220" mass="25220">MFIQSILFFILGIATISWLLILVSPLIWRKILHFAYQSVSAKIPLSLIEIQANYNFLCAQHAVELARHTQRYDSLQKKYAQLKIQLSPQQEQLCPSYFSEQCTPLLSTKTESVEKKNNILATNTFIKEIKAMHEKIAHYKQRLKNIQIDELDISAKDQLLHELCEETKELAATLAAHIAVKEGKHSSINKLTKDSKNKNDLASYIRKKIANTEKTPLSEN</sequence>
<dbReference type="EMBL" id="JAMCOF010000002">
    <property type="protein sequence ID" value="MCL6229306.1"/>
    <property type="molecule type" value="Genomic_DNA"/>
</dbReference>
<keyword evidence="1" id="KW-0175">Coiled coil</keyword>
<evidence type="ECO:0000313" key="3">
    <source>
        <dbReference type="EMBL" id="MCL6229306.1"/>
    </source>
</evidence>
<accession>A0ABT0P758</accession>
<reference evidence="3 4" key="1">
    <citation type="submission" date="2022-05" db="EMBL/GenBank/DDBJ databases">
        <title>Description of the Bartonella bilalgolemii sp. nov. Isolated from Apodemus uralensis (Pallas 1811).</title>
        <authorList>
            <person name="Zgheib R."/>
            <person name="Celebi B."/>
        </authorList>
    </citation>
    <scope>NUCLEOTIDE SEQUENCE [LARGE SCALE GENOMIC DNA]</scope>
    <source>
        <strain evidence="3 4">G70</strain>
    </source>
</reference>
<evidence type="ECO:0000313" key="4">
    <source>
        <dbReference type="Proteomes" id="UP001523003"/>
    </source>
</evidence>
<protein>
    <submittedName>
        <fullName evidence="3">Uncharacterized protein</fullName>
    </submittedName>
</protein>
<keyword evidence="2" id="KW-1133">Transmembrane helix</keyword>
<keyword evidence="2" id="KW-0812">Transmembrane</keyword>
<gene>
    <name evidence="3" type="ORF">M4Z11_01545</name>
</gene>
<name>A0ABT0P758_9HYPH</name>
<evidence type="ECO:0000256" key="2">
    <source>
        <dbReference type="SAM" id="Phobius"/>
    </source>
</evidence>
<dbReference type="RefSeq" id="WP_249675283.1">
    <property type="nucleotide sequence ID" value="NZ_JAMCOF010000002.1"/>
</dbReference>
<feature type="transmembrane region" description="Helical" evidence="2">
    <location>
        <begin position="6"/>
        <end position="28"/>
    </location>
</feature>
<organism evidence="3 4">
    <name type="scientific">Bartonella bilalgolemii</name>
    <dbReference type="NCBI Taxonomy" id="2942911"/>
    <lineage>
        <taxon>Bacteria</taxon>
        <taxon>Pseudomonadati</taxon>
        <taxon>Pseudomonadota</taxon>
        <taxon>Alphaproteobacteria</taxon>
        <taxon>Hyphomicrobiales</taxon>
        <taxon>Bartonellaceae</taxon>
        <taxon>Bartonella</taxon>
    </lineage>
</organism>
<comment type="caution">
    <text evidence="3">The sequence shown here is derived from an EMBL/GenBank/DDBJ whole genome shotgun (WGS) entry which is preliminary data.</text>
</comment>
<keyword evidence="2" id="KW-0472">Membrane</keyword>